<accession>A0A921FA74</accession>
<dbReference type="CDD" id="cd17332">
    <property type="entry name" value="MFS_MelB_like"/>
    <property type="match status" value="1"/>
</dbReference>
<sequence>MEKEQAMASNETALTVHAAPFGIKDKIGYMFGDLGNCFILGLVNSFITIYYTNVLGIAGGTVGTLFLIARFIDAISDVAIGRVADVTKLTKEGRFRPWIRKAKYPFCLICIVLFAPFVNNFSMTWKLVYVAVSYLGYGILLSCINIPYGSLASAISADSNDKASLSTFRSVGSAIGGATTGLLIPIFMYTSIGGGHKQISGMRFFYISIVCALLAFICYHFTYKLTTERVQVEKAEKVSLKDMAKSIAVNKPLIALIFTDMFIVINQSALGTMMSYLFNDFFRNNVALSVAEFFTYGCPILLAPFATYIIKNFGKKEACALTLIISSVVFYALYFLHIQNSWVYLVLMFIGTISYSFFNLMVWAFISDVIDYHQYISGYREDGTIYAINSFARKVGQALAGGMSGWILGWIGYQSSTAGGAVQSEAVRERIYAVSNLLPATLLLIGALILIFGYSLNKKNMDHVSAELKKINKQV</sequence>
<feature type="transmembrane region" description="Helical" evidence="2">
    <location>
        <begin position="286"/>
        <end position="306"/>
    </location>
</feature>
<dbReference type="GO" id="GO:0015293">
    <property type="term" value="F:symporter activity"/>
    <property type="evidence" value="ECO:0007669"/>
    <property type="project" value="InterPro"/>
</dbReference>
<keyword evidence="1" id="KW-0762">Sugar transport</keyword>
<dbReference type="PANTHER" id="PTHR11328:SF24">
    <property type="entry name" value="MAJOR FACILITATOR SUPERFAMILY (MFS) PROFILE DOMAIN-CONTAINING PROTEIN"/>
    <property type="match status" value="1"/>
</dbReference>
<keyword evidence="1" id="KW-0813">Transport</keyword>
<dbReference type="InterPro" id="IPR039672">
    <property type="entry name" value="MFS_2"/>
</dbReference>
<dbReference type="GO" id="GO:0006814">
    <property type="term" value="P:sodium ion transport"/>
    <property type="evidence" value="ECO:0007669"/>
    <property type="project" value="InterPro"/>
</dbReference>
<keyword evidence="2" id="KW-0472">Membrane</keyword>
<dbReference type="InterPro" id="IPR001927">
    <property type="entry name" value="Na/Gal_symport"/>
</dbReference>
<keyword evidence="2" id="KW-1133">Transmembrane helix</keyword>
<dbReference type="PANTHER" id="PTHR11328">
    <property type="entry name" value="MAJOR FACILITATOR SUPERFAMILY DOMAIN-CONTAINING PROTEIN"/>
    <property type="match status" value="1"/>
</dbReference>
<dbReference type="Proteomes" id="UP000707535">
    <property type="component" value="Unassembled WGS sequence"/>
</dbReference>
<feature type="transmembrane region" description="Helical" evidence="2">
    <location>
        <begin position="127"/>
        <end position="151"/>
    </location>
</feature>
<feature type="transmembrane region" description="Helical" evidence="2">
    <location>
        <begin position="102"/>
        <end position="121"/>
    </location>
</feature>
<evidence type="ECO:0000313" key="3">
    <source>
        <dbReference type="EMBL" id="HJE97796.1"/>
    </source>
</evidence>
<proteinExistence type="predicted"/>
<dbReference type="GO" id="GO:0008643">
    <property type="term" value="P:carbohydrate transport"/>
    <property type="evidence" value="ECO:0007669"/>
    <property type="project" value="InterPro"/>
</dbReference>
<evidence type="ECO:0000256" key="1">
    <source>
        <dbReference type="ARBA" id="ARBA00022597"/>
    </source>
</evidence>
<dbReference type="EMBL" id="DYXG01000093">
    <property type="protein sequence ID" value="HJE97796.1"/>
    <property type="molecule type" value="Genomic_DNA"/>
</dbReference>
<feature type="transmembrane region" description="Helical" evidence="2">
    <location>
        <begin position="433"/>
        <end position="456"/>
    </location>
</feature>
<feature type="transmembrane region" description="Helical" evidence="2">
    <location>
        <begin position="247"/>
        <end position="266"/>
    </location>
</feature>
<dbReference type="GO" id="GO:0005886">
    <property type="term" value="C:plasma membrane"/>
    <property type="evidence" value="ECO:0007669"/>
    <property type="project" value="TreeGrafter"/>
</dbReference>
<dbReference type="SUPFAM" id="SSF103473">
    <property type="entry name" value="MFS general substrate transporter"/>
    <property type="match status" value="1"/>
</dbReference>
<protein>
    <submittedName>
        <fullName evidence="3">Glycoside-pentoside-hexuronide (GPH):cation symporter</fullName>
    </submittedName>
</protein>
<feature type="transmembrane region" description="Helical" evidence="2">
    <location>
        <begin position="342"/>
        <end position="366"/>
    </location>
</feature>
<feature type="transmembrane region" description="Helical" evidence="2">
    <location>
        <begin position="171"/>
        <end position="192"/>
    </location>
</feature>
<dbReference type="Pfam" id="PF13347">
    <property type="entry name" value="MFS_2"/>
    <property type="match status" value="1"/>
</dbReference>
<dbReference type="Gene3D" id="1.20.1250.20">
    <property type="entry name" value="MFS general substrate transporter like domains"/>
    <property type="match status" value="2"/>
</dbReference>
<reference evidence="3" key="1">
    <citation type="journal article" date="2021" name="PeerJ">
        <title>Extensive microbial diversity within the chicken gut microbiome revealed by metagenomics and culture.</title>
        <authorList>
            <person name="Gilroy R."/>
            <person name="Ravi A."/>
            <person name="Getino M."/>
            <person name="Pursley I."/>
            <person name="Horton D.L."/>
            <person name="Alikhan N.F."/>
            <person name="Baker D."/>
            <person name="Gharbi K."/>
            <person name="Hall N."/>
            <person name="Watson M."/>
            <person name="Adriaenssens E.M."/>
            <person name="Foster-Nyarko E."/>
            <person name="Jarju S."/>
            <person name="Secka A."/>
            <person name="Antonio M."/>
            <person name="Oren A."/>
            <person name="Chaudhuri R.R."/>
            <person name="La Ragione R."/>
            <person name="Hildebrand F."/>
            <person name="Pallen M.J."/>
        </authorList>
    </citation>
    <scope>NUCLEOTIDE SEQUENCE</scope>
    <source>
        <strain evidence="3">CHK174-6876</strain>
    </source>
</reference>
<name>A0A921FA74_9LACO</name>
<dbReference type="AlphaFoldDB" id="A0A921FA74"/>
<comment type="caution">
    <text evidence="3">The sequence shown here is derived from an EMBL/GenBank/DDBJ whole genome shotgun (WGS) entry which is preliminary data.</text>
</comment>
<evidence type="ECO:0000313" key="4">
    <source>
        <dbReference type="Proteomes" id="UP000707535"/>
    </source>
</evidence>
<feature type="transmembrane region" description="Helical" evidence="2">
    <location>
        <begin position="318"/>
        <end position="336"/>
    </location>
</feature>
<feature type="transmembrane region" description="Helical" evidence="2">
    <location>
        <begin position="57"/>
        <end position="81"/>
    </location>
</feature>
<gene>
    <name evidence="3" type="ORF">K8V00_09265</name>
</gene>
<dbReference type="NCBIfam" id="TIGR00792">
    <property type="entry name" value="gph"/>
    <property type="match status" value="1"/>
</dbReference>
<feature type="transmembrane region" description="Helical" evidence="2">
    <location>
        <begin position="204"/>
        <end position="226"/>
    </location>
</feature>
<keyword evidence="2" id="KW-0812">Transmembrane</keyword>
<reference evidence="3" key="2">
    <citation type="submission" date="2021-09" db="EMBL/GenBank/DDBJ databases">
        <authorList>
            <person name="Gilroy R."/>
        </authorList>
    </citation>
    <scope>NUCLEOTIDE SEQUENCE</scope>
    <source>
        <strain evidence="3">CHK174-6876</strain>
    </source>
</reference>
<organism evidence="3 4">
    <name type="scientific">Ligilactobacillus acidipiscis</name>
    <dbReference type="NCBI Taxonomy" id="89059"/>
    <lineage>
        <taxon>Bacteria</taxon>
        <taxon>Bacillati</taxon>
        <taxon>Bacillota</taxon>
        <taxon>Bacilli</taxon>
        <taxon>Lactobacillales</taxon>
        <taxon>Lactobacillaceae</taxon>
        <taxon>Ligilactobacillus</taxon>
    </lineage>
</organism>
<dbReference type="InterPro" id="IPR036259">
    <property type="entry name" value="MFS_trans_sf"/>
</dbReference>
<evidence type="ECO:0000256" key="2">
    <source>
        <dbReference type="SAM" id="Phobius"/>
    </source>
</evidence>